<feature type="compositionally biased region" description="Basic and acidic residues" evidence="6">
    <location>
        <begin position="171"/>
        <end position="184"/>
    </location>
</feature>
<comment type="similarity">
    <text evidence="5">Belongs to the NtaA/SnaA/DszA monooxygenase family.</text>
</comment>
<evidence type="ECO:0000259" key="7">
    <source>
        <dbReference type="Pfam" id="PF00296"/>
    </source>
</evidence>
<dbReference type="PANTHER" id="PTHR30011:SF16">
    <property type="entry name" value="C2H2 FINGER DOMAIN TRANSCRIPTION FACTOR (EUROFUNG)-RELATED"/>
    <property type="match status" value="1"/>
</dbReference>
<evidence type="ECO:0000256" key="6">
    <source>
        <dbReference type="SAM" id="MobiDB-lite"/>
    </source>
</evidence>
<proteinExistence type="inferred from homology"/>
<evidence type="ECO:0000313" key="9">
    <source>
        <dbReference type="Proteomes" id="UP001596012"/>
    </source>
</evidence>
<sequence length="369" mass="38972">MPRELHLSIELDGTGHHPADAGPIAPPTAAHWPDLVRLAEQGALDFVTFGDAPAPPPDGSGDSGDRLDAVAVLARVAAMTSRIGLVPTVTTTHTEPFHTSTALAELDFLSEGRAGWQVDVSTTGARAVGRFPRAAAAELWAEATDTAEFAARLWDSWEDDAETGDTATGRFTDRDRRHHADVDGPHVSARRPSMVPRPPQGRPPLAVALDVHDSDGQWELAASHADVVLLDADQPATARLARAALQHRTAEAGRDPDALRVLIRVAVDLGGGSGPGPHSIPPADTVRFTGTAADLAGLLADWHAAGGADGFHLLPASAPADLPAVVHEFVPPLRERGIFRADYTGRTLRDHLGLPRPAGRYARRTGTAR</sequence>
<keyword evidence="9" id="KW-1185">Reference proteome</keyword>
<feature type="domain" description="Luciferase-like" evidence="7">
    <location>
        <begin position="22"/>
        <end position="267"/>
    </location>
</feature>
<dbReference type="Pfam" id="PF00296">
    <property type="entry name" value="Bac_luciferase"/>
    <property type="match status" value="1"/>
</dbReference>
<dbReference type="PIRSF" id="PIRSF000337">
    <property type="entry name" value="NTA_MOA"/>
    <property type="match status" value="1"/>
</dbReference>
<evidence type="ECO:0000313" key="8">
    <source>
        <dbReference type="EMBL" id="MFC4465536.1"/>
    </source>
</evidence>
<reference evidence="9" key="1">
    <citation type="journal article" date="2019" name="Int. J. Syst. Evol. Microbiol.">
        <title>The Global Catalogue of Microorganisms (GCM) 10K type strain sequencing project: providing services to taxonomists for standard genome sequencing and annotation.</title>
        <authorList>
            <consortium name="The Broad Institute Genomics Platform"/>
            <consortium name="The Broad Institute Genome Sequencing Center for Infectious Disease"/>
            <person name="Wu L."/>
            <person name="Ma J."/>
        </authorList>
    </citation>
    <scope>NUCLEOTIDE SEQUENCE [LARGE SCALE GENOMIC DNA]</scope>
    <source>
        <strain evidence="9">DT43</strain>
    </source>
</reference>
<feature type="region of interest" description="Disordered" evidence="6">
    <location>
        <begin position="160"/>
        <end position="199"/>
    </location>
</feature>
<keyword evidence="2" id="KW-0288">FMN</keyword>
<dbReference type="RefSeq" id="WP_386341891.1">
    <property type="nucleotide sequence ID" value="NZ_JBHSFG010000020.1"/>
</dbReference>
<keyword evidence="1" id="KW-0285">Flavoprotein</keyword>
<evidence type="ECO:0000256" key="1">
    <source>
        <dbReference type="ARBA" id="ARBA00022630"/>
    </source>
</evidence>
<dbReference type="InterPro" id="IPR036661">
    <property type="entry name" value="Luciferase-like_sf"/>
</dbReference>
<evidence type="ECO:0000256" key="3">
    <source>
        <dbReference type="ARBA" id="ARBA00023002"/>
    </source>
</evidence>
<dbReference type="InterPro" id="IPR016215">
    <property type="entry name" value="NTA_MOA"/>
</dbReference>
<gene>
    <name evidence="8" type="ORF">ACFPH6_13510</name>
</gene>
<accession>A0ABV8YMS9</accession>
<keyword evidence="3" id="KW-0560">Oxidoreductase</keyword>
<dbReference type="Gene3D" id="3.20.20.30">
    <property type="entry name" value="Luciferase-like domain"/>
    <property type="match status" value="1"/>
</dbReference>
<dbReference type="EMBL" id="JBHSFG010000020">
    <property type="protein sequence ID" value="MFC4465536.1"/>
    <property type="molecule type" value="Genomic_DNA"/>
</dbReference>
<dbReference type="Proteomes" id="UP001596012">
    <property type="component" value="Unassembled WGS sequence"/>
</dbReference>
<protein>
    <submittedName>
        <fullName evidence="8">LLM class flavin-dependent oxidoreductase</fullName>
    </submittedName>
</protein>
<organism evidence="8 9">
    <name type="scientific">Streptomyces xiangluensis</name>
    <dbReference type="NCBI Taxonomy" id="2665720"/>
    <lineage>
        <taxon>Bacteria</taxon>
        <taxon>Bacillati</taxon>
        <taxon>Actinomycetota</taxon>
        <taxon>Actinomycetes</taxon>
        <taxon>Kitasatosporales</taxon>
        <taxon>Streptomycetaceae</taxon>
        <taxon>Streptomyces</taxon>
    </lineage>
</organism>
<dbReference type="InterPro" id="IPR051260">
    <property type="entry name" value="Diverse_substr_monoxygenases"/>
</dbReference>
<evidence type="ECO:0000256" key="2">
    <source>
        <dbReference type="ARBA" id="ARBA00022643"/>
    </source>
</evidence>
<comment type="caution">
    <text evidence="8">The sequence shown here is derived from an EMBL/GenBank/DDBJ whole genome shotgun (WGS) entry which is preliminary data.</text>
</comment>
<keyword evidence="4" id="KW-0503">Monooxygenase</keyword>
<name>A0ABV8YMS9_9ACTN</name>
<evidence type="ECO:0000256" key="4">
    <source>
        <dbReference type="ARBA" id="ARBA00023033"/>
    </source>
</evidence>
<dbReference type="InterPro" id="IPR011251">
    <property type="entry name" value="Luciferase-like_dom"/>
</dbReference>
<evidence type="ECO:0000256" key="5">
    <source>
        <dbReference type="ARBA" id="ARBA00033748"/>
    </source>
</evidence>
<dbReference type="SUPFAM" id="SSF51679">
    <property type="entry name" value="Bacterial luciferase-like"/>
    <property type="match status" value="1"/>
</dbReference>
<dbReference type="PANTHER" id="PTHR30011">
    <property type="entry name" value="ALKANESULFONATE MONOOXYGENASE-RELATED"/>
    <property type="match status" value="1"/>
</dbReference>